<comment type="caution">
    <text evidence="4">The sequence shown here is derived from an EMBL/GenBank/DDBJ whole genome shotgun (WGS) entry which is preliminary data.</text>
</comment>
<evidence type="ECO:0000313" key="4">
    <source>
        <dbReference type="EMBL" id="MFC6163318.1"/>
    </source>
</evidence>
<feature type="transmembrane region" description="Helical" evidence="1">
    <location>
        <begin position="316"/>
        <end position="338"/>
    </location>
</feature>
<dbReference type="Proteomes" id="UP001596253">
    <property type="component" value="Unassembled WGS sequence"/>
</dbReference>
<evidence type="ECO:0000256" key="1">
    <source>
        <dbReference type="SAM" id="Phobius"/>
    </source>
</evidence>
<organism evidence="4 5">
    <name type="scientific">Lactiplantibacillus dongliensis</name>
    <dbReference type="NCBI Taxonomy" id="2559919"/>
    <lineage>
        <taxon>Bacteria</taxon>
        <taxon>Bacillati</taxon>
        <taxon>Bacillota</taxon>
        <taxon>Bacilli</taxon>
        <taxon>Lactobacillales</taxon>
        <taxon>Lactobacillaceae</taxon>
        <taxon>Lactiplantibacillus</taxon>
    </lineage>
</organism>
<feature type="domain" description="WxL Interacting Protein host binding" evidence="3">
    <location>
        <begin position="168"/>
        <end position="304"/>
    </location>
</feature>
<dbReference type="InterPro" id="IPR021759">
    <property type="entry name" value="WxLIP_HBD"/>
</dbReference>
<proteinExistence type="predicted"/>
<protein>
    <submittedName>
        <fullName evidence="4">DUF916 and DUF3324 domain-containing protein</fullName>
    </submittedName>
</protein>
<feature type="domain" description="WxL Interacting Protein peptidoglycan binding" evidence="2">
    <location>
        <begin position="37"/>
        <end position="154"/>
    </location>
</feature>
<accession>A0ABW1R0M1</accession>
<keyword evidence="1" id="KW-0812">Transmembrane</keyword>
<reference evidence="5" key="1">
    <citation type="journal article" date="2019" name="Int. J. Syst. Evol. Microbiol.">
        <title>The Global Catalogue of Microorganisms (GCM) 10K type strain sequencing project: providing services to taxonomists for standard genome sequencing and annotation.</title>
        <authorList>
            <consortium name="The Broad Institute Genomics Platform"/>
            <consortium name="The Broad Institute Genome Sequencing Center for Infectious Disease"/>
            <person name="Wu L."/>
            <person name="Ma J."/>
        </authorList>
    </citation>
    <scope>NUCLEOTIDE SEQUENCE [LARGE SCALE GENOMIC DNA]</scope>
    <source>
        <strain evidence="5">CCM 8932</strain>
    </source>
</reference>
<dbReference type="EMBL" id="JBHSSD010000006">
    <property type="protein sequence ID" value="MFC6163318.1"/>
    <property type="molecule type" value="Genomic_DNA"/>
</dbReference>
<keyword evidence="5" id="KW-1185">Reference proteome</keyword>
<evidence type="ECO:0000259" key="3">
    <source>
        <dbReference type="Pfam" id="PF11797"/>
    </source>
</evidence>
<dbReference type="RefSeq" id="WP_137640361.1">
    <property type="nucleotide sequence ID" value="NZ_BJDK01000018.1"/>
</dbReference>
<name>A0ABW1R0M1_9LACO</name>
<keyword evidence="1" id="KW-0472">Membrane</keyword>
<dbReference type="Pfam" id="PF11797">
    <property type="entry name" value="WxLIP_HBD"/>
    <property type="match status" value="1"/>
</dbReference>
<evidence type="ECO:0000313" key="5">
    <source>
        <dbReference type="Proteomes" id="UP001596253"/>
    </source>
</evidence>
<keyword evidence="1" id="KW-1133">Transmembrane helix</keyword>
<sequence>MKCRRFKWGLFGLVVLLGLFGGWHGIAHATTSKPTNFTAVPLLPKNQLTKQADYYDLHVTPGTTQVLKLAVSNPGSTSRTLKVIPINATTADAGNAVYIPSNRTDASAQTTFTKMTTPAVTITLAPHQGKTVTFRTKIPSGGFRGQVLGGLFVTDVKATVPKPQKHSQNFRLDNRYAEVTAVSLWCHPKQVMPIHLKLAAVKVGLQGDQPMVFAKIRNLTPLLFGELKIKARVIQDQTGKQVTTQTLKAGSMAPNSWFNYGVTLGSKTLAAGRYTLKLHLTSGKRTWNFNQHFRLSAQRTREHNTTVKAVKQPVNWWLWIILAILALLLLITGAYWLGKRRTRS</sequence>
<gene>
    <name evidence="4" type="ORF">ACFP3T_01360</name>
</gene>
<dbReference type="InterPro" id="IPR010317">
    <property type="entry name" value="WxLIP_PGBD"/>
</dbReference>
<evidence type="ECO:0000259" key="2">
    <source>
        <dbReference type="Pfam" id="PF06030"/>
    </source>
</evidence>
<dbReference type="Pfam" id="PF06030">
    <property type="entry name" value="WxLIP_PGBD"/>
    <property type="match status" value="1"/>
</dbReference>